<sequence>MDLRSVLTKVGFAVLACNSAFAIRNSWGDAGSVAFVLATDAALVLLFRCLREFERSRAGQGGGGRINMGGQYSALTKVGFAVLTCNAAIDTYNARRDPASAALVLACYVVLVTLTGLFVREFARAHGGEQGHNN</sequence>
<dbReference type="PANTHER" id="PTHR46610">
    <property type="entry name" value="OS05G0181300 PROTEIN"/>
    <property type="match status" value="1"/>
</dbReference>
<dbReference type="PANTHER" id="PTHR46610:SF8">
    <property type="entry name" value="OS06G0147000 PROTEIN"/>
    <property type="match status" value="1"/>
</dbReference>
<dbReference type="InterPro" id="IPR045501">
    <property type="entry name" value="DUF6490"/>
</dbReference>
<proteinExistence type="predicted"/>
<accession>A0A1E5VL27</accession>
<dbReference type="Proteomes" id="UP000095767">
    <property type="component" value="Unassembled WGS sequence"/>
</dbReference>
<dbReference type="AlphaFoldDB" id="A0A1E5VL27"/>
<organism evidence="2 3">
    <name type="scientific">Dichanthelium oligosanthes</name>
    <dbReference type="NCBI Taxonomy" id="888268"/>
    <lineage>
        <taxon>Eukaryota</taxon>
        <taxon>Viridiplantae</taxon>
        <taxon>Streptophyta</taxon>
        <taxon>Embryophyta</taxon>
        <taxon>Tracheophyta</taxon>
        <taxon>Spermatophyta</taxon>
        <taxon>Magnoliopsida</taxon>
        <taxon>Liliopsida</taxon>
        <taxon>Poales</taxon>
        <taxon>Poaceae</taxon>
        <taxon>PACMAD clade</taxon>
        <taxon>Panicoideae</taxon>
        <taxon>Panicodae</taxon>
        <taxon>Paniceae</taxon>
        <taxon>Dichantheliinae</taxon>
        <taxon>Dichanthelium</taxon>
    </lineage>
</organism>
<comment type="caution">
    <text evidence="2">The sequence shown here is derived from an EMBL/GenBank/DDBJ whole genome shotgun (WGS) entry which is preliminary data.</text>
</comment>
<keyword evidence="3" id="KW-1185">Reference proteome</keyword>
<gene>
    <name evidence="2" type="ORF">BAE44_0013218</name>
</gene>
<evidence type="ECO:0000256" key="1">
    <source>
        <dbReference type="SAM" id="Phobius"/>
    </source>
</evidence>
<protein>
    <submittedName>
        <fullName evidence="2">Uncharacterized protein</fullName>
    </submittedName>
</protein>
<feature type="transmembrane region" description="Helical" evidence="1">
    <location>
        <begin position="32"/>
        <end position="50"/>
    </location>
</feature>
<keyword evidence="1" id="KW-0472">Membrane</keyword>
<evidence type="ECO:0000313" key="3">
    <source>
        <dbReference type="Proteomes" id="UP000095767"/>
    </source>
</evidence>
<reference evidence="2 3" key="1">
    <citation type="submission" date="2016-09" db="EMBL/GenBank/DDBJ databases">
        <title>The draft genome of Dichanthelium oligosanthes: A C3 panicoid grass species.</title>
        <authorList>
            <person name="Studer A.J."/>
            <person name="Schnable J.C."/>
            <person name="Brutnell T.P."/>
        </authorList>
    </citation>
    <scope>NUCLEOTIDE SEQUENCE [LARGE SCALE GENOMIC DNA]</scope>
    <source>
        <strain evidence="3">cv. Kellogg 1175</strain>
        <tissue evidence="2">Leaf</tissue>
    </source>
</reference>
<dbReference type="OrthoDB" id="695433at2759"/>
<dbReference type="Pfam" id="PF20100">
    <property type="entry name" value="DUF6490"/>
    <property type="match status" value="1"/>
</dbReference>
<name>A0A1E5VL27_9POAL</name>
<dbReference type="EMBL" id="LWDX02036404">
    <property type="protein sequence ID" value="OEL25764.1"/>
    <property type="molecule type" value="Genomic_DNA"/>
</dbReference>
<feature type="transmembrane region" description="Helical" evidence="1">
    <location>
        <begin position="101"/>
        <end position="119"/>
    </location>
</feature>
<evidence type="ECO:0000313" key="2">
    <source>
        <dbReference type="EMBL" id="OEL25764.1"/>
    </source>
</evidence>
<keyword evidence="1" id="KW-0812">Transmembrane</keyword>
<keyword evidence="1" id="KW-1133">Transmembrane helix</keyword>